<evidence type="ECO:0000313" key="3">
    <source>
        <dbReference type="EMBL" id="EDR27280.1"/>
    </source>
</evidence>
<dbReference type="Pfam" id="PF26557">
    <property type="entry name" value="Cullin_AB"/>
    <property type="match status" value="1"/>
</dbReference>
<dbReference type="Gene3D" id="1.10.10.10">
    <property type="entry name" value="Winged helix-like DNA-binding domain superfamily/Winged helix DNA-binding domain"/>
    <property type="match status" value="1"/>
</dbReference>
<dbReference type="VEuPathDB" id="AmoebaDB:EDI_141050"/>
<dbReference type="GO" id="GO:0016567">
    <property type="term" value="P:protein ubiquitination"/>
    <property type="evidence" value="ECO:0007669"/>
    <property type="project" value="UniProtKB-UniPathway"/>
</dbReference>
<dbReference type="AlphaFoldDB" id="B0EDW8"/>
<dbReference type="GO" id="GO:0031625">
    <property type="term" value="F:ubiquitin protein ligase binding"/>
    <property type="evidence" value="ECO:0007669"/>
    <property type="project" value="InterPro"/>
</dbReference>
<feature type="domain" description="Cullin neddylation" evidence="2">
    <location>
        <begin position="558"/>
        <end position="625"/>
    </location>
</feature>
<dbReference type="SUPFAM" id="SSF75632">
    <property type="entry name" value="Cullin homology domain"/>
    <property type="match status" value="1"/>
</dbReference>
<evidence type="ECO:0000313" key="4">
    <source>
        <dbReference type="Proteomes" id="UP000008076"/>
    </source>
</evidence>
<sequence length="629" mass="74764">MNSRSLISQMLTNSIELLLKQRQLNNQQKMKILNEISDILNDDPMIREYCITIIRDQISCWLNNKWNMCNNQNQMMYIGELYSSFETIRNQVQRIFFMLEDHKKITTIYSFKETIESVWKDFFKTITLQCDLKNQLENWMKDIILKRNDDIKRFCLLVEFLSKTNERNICNEIMKESVENILSYFKEYQKSVDASIPISIQIFQFYTETINTIKLIPKQYFDYFSVFILYKLVIKQLSLIVQDLQDFWQNNDFNSLKKSIGLLNNSPLTTNELFFVQQENIKWCMNYIKKKTSNNIEINLTYLLDVFNDCYQLVKLENTIPFIKIALSQFVIEWELFKIKENEIINDLSYRISKIIDSGNLEELKKLFFIVELLPNKEVFENKYKISSIFGDKIKEFIDIPFKFNTSIFTIYQPDPMVLTQITLPSIMNSILNKWNSIYINLPQNSHKKLIFIPILSYCVLKYQFNTEINYLLHCNTIQTTILMLLNEKSCITEEELLQLSPNKDVMIKMITLLVGNKVIKEEHKTYFLDPSFISTNKITNLLQPNNQTQKPEIEIDNEQLKINKLICLVMKIMKREKSKSINELTSILLSSPQNTCFVNKRIIRKAIEFLINKGLLERVEKNELQYVF</sequence>
<protein>
    <recommendedName>
        <fullName evidence="2">Cullin neddylation domain-containing protein</fullName>
    </recommendedName>
</protein>
<dbReference type="InterPro" id="IPR036388">
    <property type="entry name" value="WH-like_DNA-bd_sf"/>
</dbReference>
<evidence type="ECO:0000256" key="1">
    <source>
        <dbReference type="ARBA" id="ARBA00004906"/>
    </source>
</evidence>
<keyword evidence="4" id="KW-1185">Reference proteome</keyword>
<dbReference type="GO" id="GO:0006511">
    <property type="term" value="P:ubiquitin-dependent protein catabolic process"/>
    <property type="evidence" value="ECO:0007669"/>
    <property type="project" value="InterPro"/>
</dbReference>
<dbReference type="OMA" id="NEKSCIT"/>
<dbReference type="SUPFAM" id="SSF46785">
    <property type="entry name" value="Winged helix' DNA-binding domain"/>
    <property type="match status" value="1"/>
</dbReference>
<dbReference type="Proteomes" id="UP000008076">
    <property type="component" value="Unassembled WGS sequence"/>
</dbReference>
<dbReference type="InterPro" id="IPR036390">
    <property type="entry name" value="WH_DNA-bd_sf"/>
</dbReference>
<dbReference type="InterPro" id="IPR045093">
    <property type="entry name" value="Cullin"/>
</dbReference>
<name>B0EDW8_ENTDS</name>
<dbReference type="KEGG" id="edi:EDI_141050"/>
<proteinExistence type="predicted"/>
<dbReference type="UniPathway" id="UPA00143"/>
<reference evidence="4" key="1">
    <citation type="submission" date="2007-12" db="EMBL/GenBank/DDBJ databases">
        <title>Annotation of Entamoeba dispar SAW760.</title>
        <authorList>
            <person name="Lorenzi H."/>
            <person name="Inman J."/>
            <person name="Schobel S."/>
            <person name="Amedeo P."/>
            <person name="Caler E."/>
        </authorList>
    </citation>
    <scope>NUCLEOTIDE SEQUENCE [LARGE SCALE GENOMIC DNA]</scope>
    <source>
        <strain evidence="4">ATCC PRA-260 / SAW760</strain>
    </source>
</reference>
<comment type="pathway">
    <text evidence="1">Protein modification; protein ubiquitination.</text>
</comment>
<dbReference type="OrthoDB" id="27073at2759"/>
<accession>B0EDW8</accession>
<dbReference type="GeneID" id="5881469"/>
<dbReference type="InterPro" id="IPR019559">
    <property type="entry name" value="Cullin_neddylation_domain"/>
</dbReference>
<dbReference type="InterPro" id="IPR059120">
    <property type="entry name" value="Cullin-like_AB"/>
</dbReference>
<evidence type="ECO:0000259" key="2">
    <source>
        <dbReference type="SMART" id="SM00884"/>
    </source>
</evidence>
<gene>
    <name evidence="3" type="ORF">EDI_141050</name>
</gene>
<dbReference type="SMART" id="SM00884">
    <property type="entry name" value="Cullin_Nedd8"/>
    <property type="match status" value="1"/>
</dbReference>
<dbReference type="RefSeq" id="XP_001736477.1">
    <property type="nucleotide sequence ID" value="XM_001736425.1"/>
</dbReference>
<dbReference type="EMBL" id="DS548872">
    <property type="protein sequence ID" value="EDR27280.1"/>
    <property type="molecule type" value="Genomic_DNA"/>
</dbReference>
<organism evidence="4">
    <name type="scientific">Entamoeba dispar (strain ATCC PRA-260 / SAW760)</name>
    <dbReference type="NCBI Taxonomy" id="370354"/>
    <lineage>
        <taxon>Eukaryota</taxon>
        <taxon>Amoebozoa</taxon>
        <taxon>Evosea</taxon>
        <taxon>Archamoebae</taxon>
        <taxon>Mastigamoebida</taxon>
        <taxon>Entamoebidae</taxon>
        <taxon>Entamoeba</taxon>
    </lineage>
</organism>
<dbReference type="PANTHER" id="PTHR11932">
    <property type="entry name" value="CULLIN"/>
    <property type="match status" value="1"/>
</dbReference>
<dbReference type="InterPro" id="IPR036317">
    <property type="entry name" value="Cullin_homology_sf"/>
</dbReference>
<dbReference type="Gene3D" id="3.30.230.130">
    <property type="entry name" value="Cullin, Chain C, Domain 2"/>
    <property type="match status" value="1"/>
</dbReference>